<dbReference type="GO" id="GO:0006355">
    <property type="term" value="P:regulation of DNA-templated transcription"/>
    <property type="evidence" value="ECO:0007669"/>
    <property type="project" value="InterPro"/>
</dbReference>
<feature type="region of interest" description="Disordered" evidence="4">
    <location>
        <begin position="188"/>
        <end position="216"/>
    </location>
</feature>
<dbReference type="GO" id="GO:0008270">
    <property type="term" value="F:zinc ion binding"/>
    <property type="evidence" value="ECO:0007669"/>
    <property type="project" value="InterPro"/>
</dbReference>
<sequence length="350" mass="41236">MSLEKEEERCGNTFCQQLKRPGSYFRRHPAKQEKVCSCANASCKRTLSVGEYNDHPETNEKICNACYNYYKVNGKDREVIKTVRRREKHETNCANTFCKRTLLTRKFNVHPVTKEKICHACYLYHKKKGKDRTSIMETKRKIRLETNCSNTFCKLLLPPGIHAIHPVTKEKICVDCYLQLTRTTEEGVIEEEDSETDWDEEEEENEESTSDIDNITTSNVYNEPNCYHPFRYINETQSEYSSNQFYKNSQEYQSSRGQKLVANTLAGRFDCYQPGSYNSGTNWNQEFVPMYEHQKAAQFTKYQYSREQQPDCYQPASYNSETDWNQEFVPQFEINTSHMMHCYEPPQEDV</sequence>
<dbReference type="Gene3D" id="3.30.50.10">
    <property type="entry name" value="Erythroid Transcription Factor GATA-1, subunit A"/>
    <property type="match status" value="1"/>
</dbReference>
<dbReference type="KEGG" id="crq:GCK72_021520"/>
<dbReference type="CTD" id="9808783"/>
<feature type="compositionally biased region" description="Acidic residues" evidence="4">
    <location>
        <begin position="188"/>
        <end position="210"/>
    </location>
</feature>
<evidence type="ECO:0000256" key="4">
    <source>
        <dbReference type="SAM" id="MobiDB-lite"/>
    </source>
</evidence>
<dbReference type="InterPro" id="IPR013088">
    <property type="entry name" value="Znf_NHR/GATA"/>
</dbReference>
<protein>
    <recommendedName>
        <fullName evidence="7">GATA-type domain-containing protein</fullName>
    </recommendedName>
</protein>
<dbReference type="RefSeq" id="XP_053583236.1">
    <property type="nucleotide sequence ID" value="XM_053734323.1"/>
</dbReference>
<name>A0A6A5GK72_CAERE</name>
<evidence type="ECO:0000256" key="2">
    <source>
        <dbReference type="ARBA" id="ARBA00023163"/>
    </source>
</evidence>
<evidence type="ECO:0000313" key="5">
    <source>
        <dbReference type="EMBL" id="KAF1754955.1"/>
    </source>
</evidence>
<dbReference type="Proteomes" id="UP000483820">
    <property type="component" value="Chromosome V"/>
</dbReference>
<proteinExistence type="predicted"/>
<evidence type="ECO:0008006" key="7">
    <source>
        <dbReference type="Google" id="ProtNLM"/>
    </source>
</evidence>
<dbReference type="EMBL" id="WUAV01000005">
    <property type="protein sequence ID" value="KAF1754955.1"/>
    <property type="molecule type" value="Genomic_DNA"/>
</dbReference>
<reference evidence="5 6" key="1">
    <citation type="submission" date="2019-12" db="EMBL/GenBank/DDBJ databases">
        <title>Chromosome-level assembly of the Caenorhabditis remanei genome.</title>
        <authorList>
            <person name="Teterina A.A."/>
            <person name="Willis J.H."/>
            <person name="Phillips P.C."/>
        </authorList>
    </citation>
    <scope>NUCLEOTIDE SEQUENCE [LARGE SCALE GENOMIC DNA]</scope>
    <source>
        <strain evidence="5 6">PX506</strain>
        <tissue evidence="5">Whole organism</tissue>
    </source>
</reference>
<dbReference type="GeneID" id="9808783"/>
<comment type="caution">
    <text evidence="5">The sequence shown here is derived from an EMBL/GenBank/DDBJ whole genome shotgun (WGS) entry which is preliminary data.</text>
</comment>
<keyword evidence="2" id="KW-0804">Transcription</keyword>
<organism evidence="5 6">
    <name type="scientific">Caenorhabditis remanei</name>
    <name type="common">Caenorhabditis vulgaris</name>
    <dbReference type="NCBI Taxonomy" id="31234"/>
    <lineage>
        <taxon>Eukaryota</taxon>
        <taxon>Metazoa</taxon>
        <taxon>Ecdysozoa</taxon>
        <taxon>Nematoda</taxon>
        <taxon>Chromadorea</taxon>
        <taxon>Rhabditida</taxon>
        <taxon>Rhabditina</taxon>
        <taxon>Rhabditomorpha</taxon>
        <taxon>Rhabditoidea</taxon>
        <taxon>Rhabditidae</taxon>
        <taxon>Peloderinae</taxon>
        <taxon>Caenorhabditis</taxon>
    </lineage>
</organism>
<keyword evidence="3" id="KW-0539">Nucleus</keyword>
<keyword evidence="1" id="KW-0805">Transcription regulation</keyword>
<evidence type="ECO:0000256" key="1">
    <source>
        <dbReference type="ARBA" id="ARBA00023015"/>
    </source>
</evidence>
<evidence type="ECO:0000313" key="6">
    <source>
        <dbReference type="Proteomes" id="UP000483820"/>
    </source>
</evidence>
<accession>A0A6A5GK72</accession>
<gene>
    <name evidence="5" type="ORF">GCK72_021520</name>
</gene>
<dbReference type="AlphaFoldDB" id="A0A6A5GK72"/>
<evidence type="ECO:0000256" key="3">
    <source>
        <dbReference type="ARBA" id="ARBA00023242"/>
    </source>
</evidence>